<dbReference type="EMBL" id="APLQ01000014">
    <property type="protein sequence ID" value="ENO14100.1"/>
    <property type="molecule type" value="Genomic_DNA"/>
</dbReference>
<dbReference type="STRING" id="626887.J057_21940"/>
<evidence type="ECO:0000313" key="2">
    <source>
        <dbReference type="Proteomes" id="UP000013165"/>
    </source>
</evidence>
<keyword evidence="2" id="KW-1185">Reference proteome</keyword>
<comment type="caution">
    <text evidence="1">The sequence shown here is derived from an EMBL/GenBank/DDBJ whole genome shotgun (WGS) entry which is preliminary data.</text>
</comment>
<proteinExistence type="predicted"/>
<evidence type="ECO:0000313" key="1">
    <source>
        <dbReference type="EMBL" id="ENO14100.1"/>
    </source>
</evidence>
<gene>
    <name evidence="1" type="ORF">J057_21940</name>
</gene>
<dbReference type="HOGENOM" id="CLU_2683525_0_0_6"/>
<name>N6VV86_9GAMM</name>
<protein>
    <submittedName>
        <fullName evidence="1">Uncharacterized protein</fullName>
    </submittedName>
</protein>
<accession>N6VV86</accession>
<dbReference type="Proteomes" id="UP000013165">
    <property type="component" value="Unassembled WGS sequence"/>
</dbReference>
<dbReference type="AlphaFoldDB" id="N6VV86"/>
<sequence length="74" mass="8353">MGVSLPRYGRPPAGAFLRQRQGCLSWHSEPCITFEFTLLDQAEEDVGFLASIGNIDLDEDLKTLKDRLESDINR</sequence>
<organism evidence="1 2">
    <name type="scientific">Marinobacter nanhaiticus D15-8W</name>
    <dbReference type="NCBI Taxonomy" id="626887"/>
    <lineage>
        <taxon>Bacteria</taxon>
        <taxon>Pseudomonadati</taxon>
        <taxon>Pseudomonadota</taxon>
        <taxon>Gammaproteobacteria</taxon>
        <taxon>Pseudomonadales</taxon>
        <taxon>Marinobacteraceae</taxon>
        <taxon>Marinobacter</taxon>
    </lineage>
</organism>
<reference evidence="1 2" key="1">
    <citation type="journal article" date="2013" name="Genome Announc.">
        <title>Genome Sequence of the Polycyclic Aromatic Hydrocarbon-Degrading Bacterium Strain Marinobacter nanhaiticus D15-8WT.</title>
        <authorList>
            <person name="Cui Z."/>
            <person name="Gao W."/>
            <person name="Li Q."/>
            <person name="Xu G."/>
            <person name="Zheng L."/>
        </authorList>
    </citation>
    <scope>NUCLEOTIDE SEQUENCE [LARGE SCALE GENOMIC DNA]</scope>
    <source>
        <strain evidence="1 2">D15-8W</strain>
    </source>
</reference>